<feature type="region of interest" description="Disordered" evidence="1">
    <location>
        <begin position="1"/>
        <end position="30"/>
    </location>
</feature>
<evidence type="ECO:0000313" key="2">
    <source>
        <dbReference type="EMBL" id="WVZ77365.1"/>
    </source>
</evidence>
<organism evidence="2 3">
    <name type="scientific">Paspalum notatum var. saurae</name>
    <dbReference type="NCBI Taxonomy" id="547442"/>
    <lineage>
        <taxon>Eukaryota</taxon>
        <taxon>Viridiplantae</taxon>
        <taxon>Streptophyta</taxon>
        <taxon>Embryophyta</taxon>
        <taxon>Tracheophyta</taxon>
        <taxon>Spermatophyta</taxon>
        <taxon>Magnoliopsida</taxon>
        <taxon>Liliopsida</taxon>
        <taxon>Poales</taxon>
        <taxon>Poaceae</taxon>
        <taxon>PACMAD clade</taxon>
        <taxon>Panicoideae</taxon>
        <taxon>Andropogonodae</taxon>
        <taxon>Paspaleae</taxon>
        <taxon>Paspalinae</taxon>
        <taxon>Paspalum</taxon>
    </lineage>
</organism>
<accession>A0AAQ3WXB8</accession>
<name>A0AAQ3WXB8_PASNO</name>
<evidence type="ECO:0000313" key="3">
    <source>
        <dbReference type="Proteomes" id="UP001341281"/>
    </source>
</evidence>
<sequence length="160" mass="18239">MRLLTRPRRHSSSVLRSPWQPAGEPTSTCGLRHRHERGLRSMVHNTMDTMLRAWPLADLSRTAPLFNREHLGITDCAHLRVVQCNHVWRPRFVRVQWLHWLHGPEGTSNDVRSPLDCSILFVKGTKGCEASDHKCGLNLLIVKPSQLSLTQAPLDWNCLG</sequence>
<protein>
    <submittedName>
        <fullName evidence="2">Uncharacterized protein</fullName>
    </submittedName>
</protein>
<feature type="compositionally biased region" description="Basic residues" evidence="1">
    <location>
        <begin position="1"/>
        <end position="11"/>
    </location>
</feature>
<gene>
    <name evidence="2" type="ORF">U9M48_025243</name>
</gene>
<reference evidence="2 3" key="1">
    <citation type="submission" date="2024-02" db="EMBL/GenBank/DDBJ databases">
        <title>High-quality chromosome-scale genome assembly of Pensacola bahiagrass (Paspalum notatum Flugge var. saurae).</title>
        <authorList>
            <person name="Vega J.M."/>
            <person name="Podio M."/>
            <person name="Orjuela J."/>
            <person name="Siena L.A."/>
            <person name="Pessino S.C."/>
            <person name="Combes M.C."/>
            <person name="Mariac C."/>
            <person name="Albertini E."/>
            <person name="Pupilli F."/>
            <person name="Ortiz J.P.A."/>
            <person name="Leblanc O."/>
        </authorList>
    </citation>
    <scope>NUCLEOTIDE SEQUENCE [LARGE SCALE GENOMIC DNA]</scope>
    <source>
        <strain evidence="2">R1</strain>
        <tissue evidence="2">Leaf</tissue>
    </source>
</reference>
<proteinExistence type="predicted"/>
<dbReference type="Proteomes" id="UP001341281">
    <property type="component" value="Chromosome 05"/>
</dbReference>
<evidence type="ECO:0000256" key="1">
    <source>
        <dbReference type="SAM" id="MobiDB-lite"/>
    </source>
</evidence>
<keyword evidence="3" id="KW-1185">Reference proteome</keyword>
<dbReference type="AlphaFoldDB" id="A0AAQ3WXB8"/>
<dbReference type="EMBL" id="CP144749">
    <property type="protein sequence ID" value="WVZ77365.1"/>
    <property type="molecule type" value="Genomic_DNA"/>
</dbReference>